<proteinExistence type="predicted"/>
<organism evidence="2 3">
    <name type="scientific">Tritonibacter aquimaris</name>
    <dbReference type="NCBI Taxonomy" id="2663379"/>
    <lineage>
        <taxon>Bacteria</taxon>
        <taxon>Pseudomonadati</taxon>
        <taxon>Pseudomonadota</taxon>
        <taxon>Alphaproteobacteria</taxon>
        <taxon>Rhodobacterales</taxon>
        <taxon>Paracoccaceae</taxon>
        <taxon>Tritonibacter</taxon>
    </lineage>
</organism>
<feature type="region of interest" description="Disordered" evidence="1">
    <location>
        <begin position="443"/>
        <end position="472"/>
    </location>
</feature>
<dbReference type="RefSeq" id="WP_153549342.1">
    <property type="nucleotide sequence ID" value="NZ_WIXK01000019.1"/>
</dbReference>
<reference evidence="2 3" key="1">
    <citation type="submission" date="2019-10" db="EMBL/GenBank/DDBJ databases">
        <title>Epibacterium sp. nov., isolated from seawater.</title>
        <authorList>
            <person name="Zhang X."/>
            <person name="Li N."/>
        </authorList>
    </citation>
    <scope>NUCLEOTIDE SEQUENCE [LARGE SCALE GENOMIC DNA]</scope>
    <source>
        <strain evidence="2 3">SM1969</strain>
    </source>
</reference>
<feature type="compositionally biased region" description="Low complexity" evidence="1">
    <location>
        <begin position="291"/>
        <end position="302"/>
    </location>
</feature>
<feature type="region of interest" description="Disordered" evidence="1">
    <location>
        <begin position="342"/>
        <end position="369"/>
    </location>
</feature>
<feature type="compositionally biased region" description="Polar residues" evidence="1">
    <location>
        <begin position="460"/>
        <end position="472"/>
    </location>
</feature>
<dbReference type="AlphaFoldDB" id="A0A844ANW6"/>
<comment type="caution">
    <text evidence="2">The sequence shown here is derived from an EMBL/GenBank/DDBJ whole genome shotgun (WGS) entry which is preliminary data.</text>
</comment>
<feature type="compositionally biased region" description="Basic and acidic residues" evidence="1">
    <location>
        <begin position="443"/>
        <end position="458"/>
    </location>
</feature>
<dbReference type="EMBL" id="WIXK01000019">
    <property type="protein sequence ID" value="MQY44450.1"/>
    <property type="molecule type" value="Genomic_DNA"/>
</dbReference>
<evidence type="ECO:0000313" key="3">
    <source>
        <dbReference type="Proteomes" id="UP000436694"/>
    </source>
</evidence>
<protein>
    <submittedName>
        <fullName evidence="2">Uncharacterized protein</fullName>
    </submittedName>
</protein>
<keyword evidence="3" id="KW-1185">Reference proteome</keyword>
<evidence type="ECO:0000313" key="2">
    <source>
        <dbReference type="EMBL" id="MQY44450.1"/>
    </source>
</evidence>
<dbReference type="Proteomes" id="UP000436694">
    <property type="component" value="Unassembled WGS sequence"/>
</dbReference>
<sequence length="472" mass="53281">MAQSDSNPRAISVRLKHYNRDKTRFQIGHDRRIGNQPDHVDLDRSSLNSSSGEMTVQDYTALMLERREMTAPKRAAQMKRVAVMTGGIITFGHLAQVGVDELTKEDQDAMFQAVAQAIAGHLENDLTGWDVHRDENAIHAHFEMPSRRGTDGKLMSEILSPAMTSELQDLAAKTAQTWVAEIERGARKEDTKARNKSVKELHQTQAIDLAKKQETLAKLERDIDKLAERIEKLNRKEALNEKERKRLETYSRRLATKEQELSDALSATKEAREQYEQRMFDRLLKRDPSAAEQVKAAQAAQRAAERAAERAERSKAEDVAKADERASAALSERLAAIKHQERQALRDATKAAEMRSDAQKQLQEAKQDREDAAALLKTNETTLEQAQGSKMLYSVEKKKVAQLEAEVTKLKVKLELISEATNKVLGRLLPDWKQVKDKVNQLIADRWDNHPQNPDRKKASQQQSFTSGPSGP</sequence>
<feature type="region of interest" description="Disordered" evidence="1">
    <location>
        <begin position="291"/>
        <end position="324"/>
    </location>
</feature>
<evidence type="ECO:0000256" key="1">
    <source>
        <dbReference type="SAM" id="MobiDB-lite"/>
    </source>
</evidence>
<feature type="compositionally biased region" description="Basic and acidic residues" evidence="1">
    <location>
        <begin position="303"/>
        <end position="324"/>
    </location>
</feature>
<accession>A0A844ANW6</accession>
<name>A0A844ANW6_9RHOB</name>
<gene>
    <name evidence="2" type="ORF">GG681_17540</name>
</gene>